<dbReference type="InterPro" id="IPR000953">
    <property type="entry name" value="Chromo/chromo_shadow_dom"/>
</dbReference>
<dbReference type="OrthoDB" id="3268967at2759"/>
<feature type="region of interest" description="Disordered" evidence="1">
    <location>
        <begin position="82"/>
        <end position="328"/>
    </location>
</feature>
<dbReference type="HOGENOM" id="CLU_019187_0_0_1"/>
<accession>A0A060S213</accession>
<dbReference type="InterPro" id="IPR023780">
    <property type="entry name" value="Chromo_domain"/>
</dbReference>
<dbReference type="EMBL" id="CCBP010000011">
    <property type="protein sequence ID" value="CDO68290.1"/>
    <property type="molecule type" value="Genomic_DNA"/>
</dbReference>
<protein>
    <recommendedName>
        <fullName evidence="2">Chromo domain-containing protein</fullName>
    </recommendedName>
</protein>
<evidence type="ECO:0000313" key="3">
    <source>
        <dbReference type="EMBL" id="CDO68290.1"/>
    </source>
</evidence>
<keyword evidence="4" id="KW-1185">Reference proteome</keyword>
<feature type="compositionally biased region" description="Basic residues" evidence="1">
    <location>
        <begin position="156"/>
        <end position="165"/>
    </location>
</feature>
<dbReference type="InterPro" id="IPR016197">
    <property type="entry name" value="Chromo-like_dom_sf"/>
</dbReference>
<sequence length="734" mass="79840">MSENEAEYVVESIVRAKVAAKRGKKYWLYSVKWKDYGLDENTWEPVESFAGGSEHFISAFWDRVNTNGRDYRDLRQFSVNEELFPTGPPRRKKIKKAQVDAQIPPSPPAEEPVDSENEVRSIINDDEEVEEPATTSRRKRRRSSAANLATENPSPPKRKRGRPPGKRPEEVEQEEAVQTLSHRWSVPDLPRTNRGRQITTAETSELPARRLSLPRRRNMAPKNPQPSTSSPDEIDLLSDTSEKPRSSRGLKGVPEVLLETSYGSRPGSSSMGGRSAQGAAMMDVDQSEEEHASFGSPTLLSPRSDPEPPSGTPSFTAMPPHRSRAANPRVQLLDDPNLAEAGGALSVKAKFMKRTVAENGHNVQSLATPPNRVSKGKAGPGRSSGGLIVGGSRLVAHKGKLTTIKANAAFTSFRALEEGGSGTFGDMLKNAAEADEVPGLGRFDQESHDARVPTAKELLKAAGLDSAAAEGLPDFEEDAEGEDDLEYLDNAGRSQAAPEQDHAPKQNGALEKNIANEGSAEPAATEDKADKPSCSPSVPLVARPLTFASRVTSAFSQSTIFGPLPQGKQEQDQYASSSSAPKQHTFNLNVDPAVSIPVVIREARAPASFLDNLDNVARNPTGKFYKDQYASALLDTLRPQGSYTKLTLNEGATEEQKRHFSRFVGRLRANELFIQMNRFEPLVMCDCANSALVEKLGIPTSLLGTSDSVILAHVSIENHSAYAEAALHADNSRW</sequence>
<dbReference type="Pfam" id="PF00385">
    <property type="entry name" value="Chromo"/>
    <property type="match status" value="1"/>
</dbReference>
<feature type="compositionally biased region" description="Polar residues" evidence="1">
    <location>
        <begin position="572"/>
        <end position="583"/>
    </location>
</feature>
<dbReference type="PROSITE" id="PS50013">
    <property type="entry name" value="CHROMO_2"/>
    <property type="match status" value="1"/>
</dbReference>
<reference evidence="3" key="1">
    <citation type="submission" date="2014-01" db="EMBL/GenBank/DDBJ databases">
        <title>The genome of the white-rot fungus Pycnoporus cinnabarinus: a basidiomycete model with a versatile arsenal for lignocellulosic biomass breakdown.</title>
        <authorList>
            <person name="Levasseur A."/>
            <person name="Lomascolo A."/>
            <person name="Ruiz-Duenas F.J."/>
            <person name="Uzan E."/>
            <person name="Piumi F."/>
            <person name="Kues U."/>
            <person name="Ram A.F.J."/>
            <person name="Murat C."/>
            <person name="Haon M."/>
            <person name="Benoit I."/>
            <person name="Arfi Y."/>
            <person name="Chevret D."/>
            <person name="Drula E."/>
            <person name="Kwon M.J."/>
            <person name="Gouret P."/>
            <person name="Lesage-Meessen L."/>
            <person name="Lombard V."/>
            <person name="Mariette J."/>
            <person name="Noirot C."/>
            <person name="Park J."/>
            <person name="Patyshakuliyeva A."/>
            <person name="Wieneger R.A.B."/>
            <person name="Wosten H.A.B."/>
            <person name="Martin F."/>
            <person name="Coutinho P.M."/>
            <person name="de Vries R."/>
            <person name="Martinez A.T."/>
            <person name="Klopp C."/>
            <person name="Pontarotti P."/>
            <person name="Henrissat B."/>
            <person name="Record E."/>
        </authorList>
    </citation>
    <scope>NUCLEOTIDE SEQUENCE [LARGE SCALE GENOMIC DNA]</scope>
    <source>
        <strain evidence="3">BRFM137</strain>
    </source>
</reference>
<dbReference type="SUPFAM" id="SSF54160">
    <property type="entry name" value="Chromo domain-like"/>
    <property type="match status" value="1"/>
</dbReference>
<feature type="compositionally biased region" description="Low complexity" evidence="1">
    <location>
        <begin position="261"/>
        <end position="274"/>
    </location>
</feature>
<dbReference type="STRING" id="5643.A0A060S213"/>
<gene>
    <name evidence="3" type="ORF">BN946_scf184799.g17</name>
</gene>
<dbReference type="Gene3D" id="2.40.50.40">
    <property type="match status" value="1"/>
</dbReference>
<evidence type="ECO:0000256" key="1">
    <source>
        <dbReference type="SAM" id="MobiDB-lite"/>
    </source>
</evidence>
<feature type="region of interest" description="Disordered" evidence="1">
    <location>
        <begin position="363"/>
        <end position="385"/>
    </location>
</feature>
<organism evidence="3 4">
    <name type="scientific">Pycnoporus cinnabarinus</name>
    <name type="common">Cinnabar-red polypore</name>
    <name type="synonym">Trametes cinnabarina</name>
    <dbReference type="NCBI Taxonomy" id="5643"/>
    <lineage>
        <taxon>Eukaryota</taxon>
        <taxon>Fungi</taxon>
        <taxon>Dikarya</taxon>
        <taxon>Basidiomycota</taxon>
        <taxon>Agaricomycotina</taxon>
        <taxon>Agaricomycetes</taxon>
        <taxon>Polyporales</taxon>
        <taxon>Polyporaceae</taxon>
        <taxon>Trametes</taxon>
    </lineage>
</organism>
<feature type="region of interest" description="Disordered" evidence="1">
    <location>
        <begin position="562"/>
        <end position="583"/>
    </location>
</feature>
<evidence type="ECO:0000313" key="4">
    <source>
        <dbReference type="Proteomes" id="UP000029665"/>
    </source>
</evidence>
<dbReference type="CDD" id="cd18968">
    <property type="entry name" value="chromodomain"/>
    <property type="match status" value="1"/>
</dbReference>
<dbReference type="OMA" id="WARANTN"/>
<dbReference type="GO" id="GO:0006338">
    <property type="term" value="P:chromatin remodeling"/>
    <property type="evidence" value="ECO:0007669"/>
    <property type="project" value="UniProtKB-ARBA"/>
</dbReference>
<proteinExistence type="predicted"/>
<dbReference type="SMART" id="SM00298">
    <property type="entry name" value="CHROMO"/>
    <property type="match status" value="1"/>
</dbReference>
<name>A0A060S213_PYCCI</name>
<feature type="domain" description="Chromo" evidence="2">
    <location>
        <begin position="8"/>
        <end position="72"/>
    </location>
</feature>
<comment type="caution">
    <text evidence="3">The sequence shown here is derived from an EMBL/GenBank/DDBJ whole genome shotgun (WGS) entry which is preliminary data.</text>
</comment>
<dbReference type="Proteomes" id="UP000029665">
    <property type="component" value="Unassembled WGS sequence"/>
</dbReference>
<dbReference type="AlphaFoldDB" id="A0A060S213"/>
<evidence type="ECO:0000259" key="2">
    <source>
        <dbReference type="PROSITE" id="PS50013"/>
    </source>
</evidence>